<dbReference type="OrthoDB" id="6612291at2759"/>
<gene>
    <name evidence="1" type="ORF">ACRE_054240</name>
</gene>
<accession>A0A086T394</accession>
<dbReference type="Proteomes" id="UP000029964">
    <property type="component" value="Unassembled WGS sequence"/>
</dbReference>
<proteinExistence type="predicted"/>
<organism evidence="1 2">
    <name type="scientific">Hapsidospora chrysogenum (strain ATCC 11550 / CBS 779.69 / DSM 880 / IAM 14645 / JCM 23072 / IMI 49137)</name>
    <name type="common">Acremonium chrysogenum</name>
    <dbReference type="NCBI Taxonomy" id="857340"/>
    <lineage>
        <taxon>Eukaryota</taxon>
        <taxon>Fungi</taxon>
        <taxon>Dikarya</taxon>
        <taxon>Ascomycota</taxon>
        <taxon>Pezizomycotina</taxon>
        <taxon>Sordariomycetes</taxon>
        <taxon>Hypocreomycetidae</taxon>
        <taxon>Hypocreales</taxon>
        <taxon>Bionectriaceae</taxon>
        <taxon>Hapsidospora</taxon>
    </lineage>
</organism>
<reference evidence="2" key="1">
    <citation type="journal article" date="2014" name="Genome Announc.">
        <title>Genome sequence and annotation of Acremonium chrysogenum, producer of the beta-lactam antibiotic cephalosporin C.</title>
        <authorList>
            <person name="Terfehr D."/>
            <person name="Dahlmann T.A."/>
            <person name="Specht T."/>
            <person name="Zadra I."/>
            <person name="Kuernsteiner H."/>
            <person name="Kueck U."/>
        </authorList>
    </citation>
    <scope>NUCLEOTIDE SEQUENCE [LARGE SCALE GENOMIC DNA]</scope>
    <source>
        <strain evidence="2">ATCC 11550 / CBS 779.69 / DSM 880 / IAM 14645 / JCM 23072 / IMI 49137</strain>
    </source>
</reference>
<keyword evidence="2" id="KW-1185">Reference proteome</keyword>
<evidence type="ECO:0000313" key="2">
    <source>
        <dbReference type="Proteomes" id="UP000029964"/>
    </source>
</evidence>
<name>A0A086T394_HAPC1</name>
<evidence type="ECO:0000313" key="1">
    <source>
        <dbReference type="EMBL" id="KFH43826.1"/>
    </source>
</evidence>
<protein>
    <submittedName>
        <fullName evidence="1">Uncharacterized protein</fullName>
    </submittedName>
</protein>
<dbReference type="AlphaFoldDB" id="A0A086T394"/>
<comment type="caution">
    <text evidence="1">The sequence shown here is derived from an EMBL/GenBank/DDBJ whole genome shotgun (WGS) entry which is preliminary data.</text>
</comment>
<dbReference type="EMBL" id="JPKY01000061">
    <property type="protein sequence ID" value="KFH43826.1"/>
    <property type="molecule type" value="Genomic_DNA"/>
</dbReference>
<sequence length="161" mass="17824">MCSSYDCTSGFQPDRGLLGLTGRYHQTCSKNDLRRLQKETSDLVNILSLITKKCLDLGEQHNEPHASKPESSADHKIDHTKVDADAIMRNALDRLAEVLARFKTVEGARARGKHNRDAKHVPSVIIVEDTGVNPTASTRPEICHISFARRTKGWTASTCVS</sequence>
<dbReference type="STRING" id="857340.A0A086T394"/>
<dbReference type="HOGENOM" id="CLU_1643201_0_0_1"/>